<evidence type="ECO:0000313" key="4">
    <source>
        <dbReference type="Proteomes" id="UP000254575"/>
    </source>
</evidence>
<dbReference type="InterPro" id="IPR005586">
    <property type="entry name" value="ABC_trans_aux"/>
</dbReference>
<dbReference type="RefSeq" id="WP_115219319.1">
    <property type="nucleotide sequence ID" value="NZ_UHIA01000004.1"/>
</dbReference>
<dbReference type="Proteomes" id="UP000254575">
    <property type="component" value="Unassembled WGS sequence"/>
</dbReference>
<name>A0A380N141_9GAMM</name>
<dbReference type="Pfam" id="PF03886">
    <property type="entry name" value="ABC_trans_aux"/>
    <property type="match status" value="1"/>
</dbReference>
<dbReference type="PROSITE" id="PS51257">
    <property type="entry name" value="PROKAR_LIPOPROTEIN"/>
    <property type="match status" value="1"/>
</dbReference>
<dbReference type="OrthoDB" id="5600407at2"/>
<dbReference type="SUPFAM" id="SSF159594">
    <property type="entry name" value="XCC0632-like"/>
    <property type="match status" value="1"/>
</dbReference>
<evidence type="ECO:0000256" key="1">
    <source>
        <dbReference type="SAM" id="SignalP"/>
    </source>
</evidence>
<sequence>MPIKTFLLCSAMFILSACAKKSTTYYLLPVVPPDPSEIISPIADQGIYAMRYVTIPDYLTNRYILFFNTDGSVNRDPNRRWVDYPEDNIKRLLALHISKRLNSQEFYSYPLAQNIRPDRIIDISIIEMIGYAENQRFQAAATWQIHDKDGNRLALHQFNREYPLENTAGNTLAKTYQKALEALSAAIAQSLAKDKN</sequence>
<evidence type="ECO:0000259" key="2">
    <source>
        <dbReference type="Pfam" id="PF03886"/>
    </source>
</evidence>
<keyword evidence="4" id="KW-1185">Reference proteome</keyword>
<dbReference type="Gene3D" id="3.40.50.10610">
    <property type="entry name" value="ABC-type transport auxiliary lipoprotein component"/>
    <property type="match status" value="1"/>
</dbReference>
<organism evidence="3 4">
    <name type="scientific">Suttonella indologenes</name>
    <dbReference type="NCBI Taxonomy" id="13276"/>
    <lineage>
        <taxon>Bacteria</taxon>
        <taxon>Pseudomonadati</taxon>
        <taxon>Pseudomonadota</taxon>
        <taxon>Gammaproteobacteria</taxon>
        <taxon>Cardiobacteriales</taxon>
        <taxon>Cardiobacteriaceae</taxon>
        <taxon>Suttonella</taxon>
    </lineage>
</organism>
<gene>
    <name evidence="3" type="ORF">NCTC10717_02252</name>
</gene>
<evidence type="ECO:0000313" key="3">
    <source>
        <dbReference type="EMBL" id="SUO98500.1"/>
    </source>
</evidence>
<feature type="chain" id="PRO_5016805922" evidence="1">
    <location>
        <begin position="20"/>
        <end position="196"/>
    </location>
</feature>
<keyword evidence="1" id="KW-0732">Signal</keyword>
<feature type="signal peptide" evidence="1">
    <location>
        <begin position="1"/>
        <end position="19"/>
    </location>
</feature>
<reference evidence="3 4" key="1">
    <citation type="submission" date="2018-06" db="EMBL/GenBank/DDBJ databases">
        <authorList>
            <consortium name="Pathogen Informatics"/>
            <person name="Doyle S."/>
        </authorList>
    </citation>
    <scope>NUCLEOTIDE SEQUENCE [LARGE SCALE GENOMIC DNA]</scope>
    <source>
        <strain evidence="3 4">NCTC10717</strain>
    </source>
</reference>
<feature type="domain" description="ABC-type transport auxiliary lipoprotein component" evidence="2">
    <location>
        <begin position="26"/>
        <end position="188"/>
    </location>
</feature>
<proteinExistence type="predicted"/>
<protein>
    <submittedName>
        <fullName evidence="3">Protein of uncharacterized function (DUF330)</fullName>
    </submittedName>
</protein>
<dbReference type="EMBL" id="UHIA01000004">
    <property type="protein sequence ID" value="SUO98500.1"/>
    <property type="molecule type" value="Genomic_DNA"/>
</dbReference>
<accession>A0A380N141</accession>
<dbReference type="AlphaFoldDB" id="A0A380N141"/>